<evidence type="ECO:0000313" key="3">
    <source>
        <dbReference type="Proteomes" id="UP000823399"/>
    </source>
</evidence>
<sequence length="253" mass="27765">GGIAYMLIDIKATLMMLSAANRKSLLVEIKELIESKDFKVLEFIKKNSEIFKVPKFLFEDIELTAQLSKLVSEALSCIRGNIKTKLMSSILKRSSIIDTARSLAHGCLEVDASHWNRYAFLDIYSPSLLPSLHRDLRVKVGDALGIDNGADSIGSIEGSINRAEAGDDGPDVDVNHDGDEEEDGLEGNVSGTAETYELDPNDSGFGGHGKRTIFTSTKFWRFVDASLEGIRKMGKAEAEELNDGTPVENIIRK</sequence>
<evidence type="ECO:0000256" key="1">
    <source>
        <dbReference type="SAM" id="MobiDB-lite"/>
    </source>
</evidence>
<feature type="region of interest" description="Disordered" evidence="1">
    <location>
        <begin position="161"/>
        <end position="204"/>
    </location>
</feature>
<dbReference type="Proteomes" id="UP000823399">
    <property type="component" value="Unassembled WGS sequence"/>
</dbReference>
<dbReference type="EMBL" id="JABBWM010000059">
    <property type="protein sequence ID" value="KAG2098949.1"/>
    <property type="molecule type" value="Genomic_DNA"/>
</dbReference>
<dbReference type="RefSeq" id="XP_041289052.1">
    <property type="nucleotide sequence ID" value="XM_041431683.1"/>
</dbReference>
<name>A0A9P7EZK9_9AGAM</name>
<comment type="caution">
    <text evidence="2">The sequence shown here is derived from an EMBL/GenBank/DDBJ whole genome shotgun (WGS) entry which is preliminary data.</text>
</comment>
<proteinExistence type="predicted"/>
<dbReference type="AlphaFoldDB" id="A0A9P7EZK9"/>
<accession>A0A9P7EZK9</accession>
<organism evidence="2 3">
    <name type="scientific">Suillus discolor</name>
    <dbReference type="NCBI Taxonomy" id="1912936"/>
    <lineage>
        <taxon>Eukaryota</taxon>
        <taxon>Fungi</taxon>
        <taxon>Dikarya</taxon>
        <taxon>Basidiomycota</taxon>
        <taxon>Agaricomycotina</taxon>
        <taxon>Agaricomycetes</taxon>
        <taxon>Agaricomycetidae</taxon>
        <taxon>Boletales</taxon>
        <taxon>Suillineae</taxon>
        <taxon>Suillaceae</taxon>
        <taxon>Suillus</taxon>
    </lineage>
</organism>
<gene>
    <name evidence="2" type="ORF">F5147DRAFT_582824</name>
</gene>
<keyword evidence="3" id="KW-1185">Reference proteome</keyword>
<protein>
    <submittedName>
        <fullName evidence="2">Uncharacterized protein</fullName>
    </submittedName>
</protein>
<dbReference type="OrthoDB" id="2690847at2759"/>
<evidence type="ECO:0000313" key="2">
    <source>
        <dbReference type="EMBL" id="KAG2098949.1"/>
    </source>
</evidence>
<reference evidence="2" key="1">
    <citation type="journal article" date="2020" name="New Phytol.">
        <title>Comparative genomics reveals dynamic genome evolution in host specialist ectomycorrhizal fungi.</title>
        <authorList>
            <person name="Lofgren L.A."/>
            <person name="Nguyen N.H."/>
            <person name="Vilgalys R."/>
            <person name="Ruytinx J."/>
            <person name="Liao H.L."/>
            <person name="Branco S."/>
            <person name="Kuo A."/>
            <person name="LaButti K."/>
            <person name="Lipzen A."/>
            <person name="Andreopoulos W."/>
            <person name="Pangilinan J."/>
            <person name="Riley R."/>
            <person name="Hundley H."/>
            <person name="Na H."/>
            <person name="Barry K."/>
            <person name="Grigoriev I.V."/>
            <person name="Stajich J.E."/>
            <person name="Kennedy P.G."/>
        </authorList>
    </citation>
    <scope>NUCLEOTIDE SEQUENCE</scope>
    <source>
        <strain evidence="2">FC423</strain>
    </source>
</reference>
<dbReference type="GeneID" id="64693942"/>
<feature type="non-terminal residue" evidence="2">
    <location>
        <position position="1"/>
    </location>
</feature>